<evidence type="ECO:0000313" key="6">
    <source>
        <dbReference type="Proteomes" id="UP000242222"/>
    </source>
</evidence>
<dbReference type="InterPro" id="IPR015304">
    <property type="entry name" value="ZinT_dom"/>
</dbReference>
<dbReference type="GO" id="GO:0008270">
    <property type="term" value="F:zinc ion binding"/>
    <property type="evidence" value="ECO:0007669"/>
    <property type="project" value="InterPro"/>
</dbReference>
<dbReference type="Pfam" id="PF09223">
    <property type="entry name" value="ZinT"/>
    <property type="match status" value="1"/>
</dbReference>
<feature type="signal peptide" evidence="3">
    <location>
        <begin position="1"/>
        <end position="27"/>
    </location>
</feature>
<dbReference type="InterPro" id="IPR012674">
    <property type="entry name" value="Calycin"/>
</dbReference>
<dbReference type="RefSeq" id="WP_143088802.1">
    <property type="nucleotide sequence ID" value="NZ_FOVC01000003.1"/>
</dbReference>
<dbReference type="AlphaFoldDB" id="A0A1I4X3L8"/>
<protein>
    <submittedName>
        <fullName evidence="5">Zinc transport system substrate-binding protein</fullName>
    </submittedName>
</protein>
<evidence type="ECO:0000256" key="1">
    <source>
        <dbReference type="ARBA" id="ARBA00022729"/>
    </source>
</evidence>
<dbReference type="STRING" id="1367852.SAMN05216516_103284"/>
<evidence type="ECO:0000256" key="2">
    <source>
        <dbReference type="ARBA" id="ARBA00022833"/>
    </source>
</evidence>
<keyword evidence="6" id="KW-1185">Reference proteome</keyword>
<evidence type="ECO:0000313" key="5">
    <source>
        <dbReference type="EMBL" id="SFN20611.1"/>
    </source>
</evidence>
<proteinExistence type="predicted"/>
<accession>A0A1I4X3L8</accession>
<evidence type="ECO:0000259" key="4">
    <source>
        <dbReference type="Pfam" id="PF09223"/>
    </source>
</evidence>
<name>A0A1I4X3L8_9GAMM</name>
<gene>
    <name evidence="5" type="ORF">SAMN05216516_103284</name>
</gene>
<keyword evidence="1 3" id="KW-0732">Signal</keyword>
<reference evidence="6" key="1">
    <citation type="submission" date="2016-10" db="EMBL/GenBank/DDBJ databases">
        <authorList>
            <person name="Varghese N."/>
            <person name="Submissions S."/>
        </authorList>
    </citation>
    <scope>NUCLEOTIDE SEQUENCE [LARGE SCALE GENOMIC DNA]</scope>
    <source>
        <strain evidence="6">N6PO6</strain>
    </source>
</reference>
<dbReference type="Proteomes" id="UP000242222">
    <property type="component" value="Unassembled WGS sequence"/>
</dbReference>
<evidence type="ECO:0000256" key="3">
    <source>
        <dbReference type="SAM" id="SignalP"/>
    </source>
</evidence>
<dbReference type="SUPFAM" id="SSF50814">
    <property type="entry name" value="Lipocalins"/>
    <property type="match status" value="1"/>
</dbReference>
<dbReference type="EMBL" id="FOVC01000003">
    <property type="protein sequence ID" value="SFN20611.1"/>
    <property type="molecule type" value="Genomic_DNA"/>
</dbReference>
<keyword evidence="2" id="KW-0862">Zinc</keyword>
<organism evidence="5 6">
    <name type="scientific">Izhakiella capsodis</name>
    <dbReference type="NCBI Taxonomy" id="1367852"/>
    <lineage>
        <taxon>Bacteria</taxon>
        <taxon>Pseudomonadati</taxon>
        <taxon>Pseudomonadota</taxon>
        <taxon>Gammaproteobacteria</taxon>
        <taxon>Enterobacterales</taxon>
        <taxon>Erwiniaceae</taxon>
        <taxon>Izhakiella</taxon>
    </lineage>
</organism>
<sequence length="214" mass="24125">MTRSISFKSAAMALSLSYAVLSTPALAHGHHHHDHKQIHQGVFDNADVQNRTLADWQGSWKSLYPLLQNGTLDEVFEHKAAINKDKTVAEYKAYYKKGYASDITAITITPDSISFTQQGKTSKGIYAYSGFKILHYPSGRKGVRYLFTRSSGDANAPKFVQFSDHDIEPTQAAHFHIFFGNESHVQLEKELTNWPTFFPAKMNNEQIVADLMLE</sequence>
<feature type="chain" id="PRO_5017377514" evidence="3">
    <location>
        <begin position="28"/>
        <end position="214"/>
    </location>
</feature>
<dbReference type="OrthoDB" id="9810636at2"/>
<dbReference type="Gene3D" id="2.40.128.20">
    <property type="match status" value="1"/>
</dbReference>
<feature type="domain" description="ZinT" evidence="4">
    <location>
        <begin position="35"/>
        <end position="212"/>
    </location>
</feature>